<dbReference type="RefSeq" id="WP_254157391.1">
    <property type="nucleotide sequence ID" value="NZ_CP100355.1"/>
</dbReference>
<reference evidence="1" key="1">
    <citation type="submission" date="2022-06" db="EMBL/GenBank/DDBJ databases">
        <title>Diverse halophilic archaea isolated from saline environments.</title>
        <authorList>
            <person name="Cui H.-L."/>
        </authorList>
    </citation>
    <scope>NUCLEOTIDE SEQUENCE</scope>
    <source>
        <strain evidence="1">WLHS1</strain>
    </source>
</reference>
<keyword evidence="2" id="KW-1185">Reference proteome</keyword>
<protein>
    <submittedName>
        <fullName evidence="1">Uncharacterized protein</fullName>
    </submittedName>
</protein>
<dbReference type="GeneID" id="73291492"/>
<organism evidence="1 2">
    <name type="scientific">Natronosalvus rutilus</name>
    <dbReference type="NCBI Taxonomy" id="2953753"/>
    <lineage>
        <taxon>Archaea</taxon>
        <taxon>Methanobacteriati</taxon>
        <taxon>Methanobacteriota</taxon>
        <taxon>Stenosarchaea group</taxon>
        <taxon>Halobacteria</taxon>
        <taxon>Halobacteriales</taxon>
        <taxon>Natrialbaceae</taxon>
        <taxon>Natronosalvus</taxon>
    </lineage>
</organism>
<evidence type="ECO:0000313" key="2">
    <source>
        <dbReference type="Proteomes" id="UP001056855"/>
    </source>
</evidence>
<evidence type="ECO:0000313" key="1">
    <source>
        <dbReference type="EMBL" id="UTF53171.1"/>
    </source>
</evidence>
<accession>A0A9E7SVN0</accession>
<dbReference type="EMBL" id="CP100355">
    <property type="protein sequence ID" value="UTF53171.1"/>
    <property type="molecule type" value="Genomic_DNA"/>
</dbReference>
<sequence length="71" mass="8071">MIECTNCETAQFLQITQSRVFFEDGELINEIMETYQCTLCDSTGQYTYSEDAEDPIVDGSIQVTGERPKYA</sequence>
<dbReference type="Proteomes" id="UP001056855">
    <property type="component" value="Chromosome"/>
</dbReference>
<gene>
    <name evidence="1" type="ORF">NGM29_15560</name>
</gene>
<dbReference type="AlphaFoldDB" id="A0A9E7SVN0"/>
<proteinExistence type="predicted"/>
<dbReference type="KEGG" id="sawl:NGM29_15560"/>
<name>A0A9E7SVN0_9EURY</name>